<dbReference type="GO" id="GO:0005886">
    <property type="term" value="C:plasma membrane"/>
    <property type="evidence" value="ECO:0007669"/>
    <property type="project" value="UniProtKB-SubCell"/>
</dbReference>
<dbReference type="Proteomes" id="UP000823960">
    <property type="component" value="Unassembled WGS sequence"/>
</dbReference>
<comment type="subcellular location">
    <subcellularLocation>
        <location evidence="1">Cell membrane</location>
        <topology evidence="1">Multi-pass membrane protein</topology>
    </subcellularLocation>
</comment>
<dbReference type="GO" id="GO:0140359">
    <property type="term" value="F:ABC-type transporter activity"/>
    <property type="evidence" value="ECO:0007669"/>
    <property type="project" value="InterPro"/>
</dbReference>
<feature type="transmembrane region" description="Helical" evidence="6">
    <location>
        <begin position="103"/>
        <end position="127"/>
    </location>
</feature>
<feature type="transmembrane region" description="Helical" evidence="6">
    <location>
        <begin position="55"/>
        <end position="73"/>
    </location>
</feature>
<evidence type="ECO:0000313" key="8">
    <source>
        <dbReference type="Proteomes" id="UP000823960"/>
    </source>
</evidence>
<dbReference type="InterPro" id="IPR051449">
    <property type="entry name" value="ABC-2_transporter_component"/>
</dbReference>
<evidence type="ECO:0000256" key="5">
    <source>
        <dbReference type="ARBA" id="ARBA00023136"/>
    </source>
</evidence>
<sequence length="242" mass="26906">MTAVFKRELSSYFSSLIGYIFLAAFYLASGVLFTITSITRSATDNLLYLTTDMSSMFAILFFVLLVLIPILTMRTLSEDKRNKTDQLLLTAPISLGALVMGKFLAAVVIYSMGVGMTLVYAIVLSFFSEVAWLEVLGNVVGLLLVGVAFISLGIFVSSLTENQVIAAVGGFVSMAALYLISSIAAVIPIQWLSELIGHLSFADRYYTFTYGIFDFSNVLFFLSWMVVFLFLTIRVLERRRWN</sequence>
<feature type="transmembrane region" description="Helical" evidence="6">
    <location>
        <begin position="212"/>
        <end position="236"/>
    </location>
</feature>
<evidence type="ECO:0000256" key="6">
    <source>
        <dbReference type="SAM" id="Phobius"/>
    </source>
</evidence>
<evidence type="ECO:0000256" key="4">
    <source>
        <dbReference type="ARBA" id="ARBA00022989"/>
    </source>
</evidence>
<evidence type="ECO:0000256" key="2">
    <source>
        <dbReference type="ARBA" id="ARBA00022475"/>
    </source>
</evidence>
<gene>
    <name evidence="7" type="ORF">IAD28_03155</name>
</gene>
<dbReference type="Pfam" id="PF12679">
    <property type="entry name" value="ABC2_membrane_2"/>
    <property type="match status" value="1"/>
</dbReference>
<name>A0A9D1T4F9_9FIRM</name>
<protein>
    <submittedName>
        <fullName evidence="7">ABC transporter permease subunit</fullName>
    </submittedName>
</protein>
<comment type="caution">
    <text evidence="7">The sequence shown here is derived from an EMBL/GenBank/DDBJ whole genome shotgun (WGS) entry which is preliminary data.</text>
</comment>
<keyword evidence="3 6" id="KW-0812">Transmembrane</keyword>
<evidence type="ECO:0000313" key="7">
    <source>
        <dbReference type="EMBL" id="HIV10679.1"/>
    </source>
</evidence>
<keyword evidence="5 6" id="KW-0472">Membrane</keyword>
<feature type="transmembrane region" description="Helical" evidence="6">
    <location>
        <begin position="164"/>
        <end position="192"/>
    </location>
</feature>
<organism evidence="7 8">
    <name type="scientific">Candidatus Faeciplasma avium</name>
    <dbReference type="NCBI Taxonomy" id="2840798"/>
    <lineage>
        <taxon>Bacteria</taxon>
        <taxon>Bacillati</taxon>
        <taxon>Bacillota</taxon>
        <taxon>Clostridia</taxon>
        <taxon>Eubacteriales</taxon>
        <taxon>Oscillospiraceae</taxon>
        <taxon>Oscillospiraceae incertae sedis</taxon>
        <taxon>Candidatus Faeciplasma</taxon>
    </lineage>
</organism>
<feature type="transmembrane region" description="Helical" evidence="6">
    <location>
        <begin position="139"/>
        <end position="157"/>
    </location>
</feature>
<reference evidence="7" key="1">
    <citation type="submission" date="2020-10" db="EMBL/GenBank/DDBJ databases">
        <authorList>
            <person name="Gilroy R."/>
        </authorList>
    </citation>
    <scope>NUCLEOTIDE SEQUENCE</scope>
    <source>
        <strain evidence="7">1370</strain>
    </source>
</reference>
<evidence type="ECO:0000256" key="1">
    <source>
        <dbReference type="ARBA" id="ARBA00004651"/>
    </source>
</evidence>
<keyword evidence="2" id="KW-1003">Cell membrane</keyword>
<accession>A0A9D1T4F9</accession>
<reference evidence="7" key="2">
    <citation type="journal article" date="2021" name="PeerJ">
        <title>Extensive microbial diversity within the chicken gut microbiome revealed by metagenomics and culture.</title>
        <authorList>
            <person name="Gilroy R."/>
            <person name="Ravi A."/>
            <person name="Getino M."/>
            <person name="Pursley I."/>
            <person name="Horton D.L."/>
            <person name="Alikhan N.F."/>
            <person name="Baker D."/>
            <person name="Gharbi K."/>
            <person name="Hall N."/>
            <person name="Watson M."/>
            <person name="Adriaenssens E.M."/>
            <person name="Foster-Nyarko E."/>
            <person name="Jarju S."/>
            <person name="Secka A."/>
            <person name="Antonio M."/>
            <person name="Oren A."/>
            <person name="Chaudhuri R.R."/>
            <person name="La Ragione R."/>
            <person name="Hildebrand F."/>
            <person name="Pallen M.J."/>
        </authorList>
    </citation>
    <scope>NUCLEOTIDE SEQUENCE</scope>
    <source>
        <strain evidence="7">1370</strain>
    </source>
</reference>
<dbReference type="AlphaFoldDB" id="A0A9D1T4F9"/>
<proteinExistence type="predicted"/>
<dbReference type="PANTHER" id="PTHR30294:SF29">
    <property type="entry name" value="MULTIDRUG ABC TRANSPORTER PERMEASE YBHS-RELATED"/>
    <property type="match status" value="1"/>
</dbReference>
<dbReference type="EMBL" id="DVOL01000042">
    <property type="protein sequence ID" value="HIV10679.1"/>
    <property type="molecule type" value="Genomic_DNA"/>
</dbReference>
<keyword evidence="4 6" id="KW-1133">Transmembrane helix</keyword>
<evidence type="ECO:0000256" key="3">
    <source>
        <dbReference type="ARBA" id="ARBA00022692"/>
    </source>
</evidence>
<dbReference type="PANTHER" id="PTHR30294">
    <property type="entry name" value="MEMBRANE COMPONENT OF ABC TRANSPORTER YHHJ-RELATED"/>
    <property type="match status" value="1"/>
</dbReference>
<feature type="transmembrane region" description="Helical" evidence="6">
    <location>
        <begin position="12"/>
        <end position="35"/>
    </location>
</feature>